<proteinExistence type="predicted"/>
<evidence type="ECO:0000256" key="1">
    <source>
        <dbReference type="SAM" id="Coils"/>
    </source>
</evidence>
<feature type="compositionally biased region" description="Low complexity" evidence="2">
    <location>
        <begin position="46"/>
        <end position="58"/>
    </location>
</feature>
<dbReference type="AlphaFoldDB" id="A0A6A7ALG4"/>
<keyword evidence="4" id="KW-1185">Reference proteome</keyword>
<feature type="coiled-coil region" evidence="1">
    <location>
        <begin position="92"/>
        <end position="119"/>
    </location>
</feature>
<accession>A0A6A7ALG4</accession>
<protein>
    <submittedName>
        <fullName evidence="3">Uncharacterized protein</fullName>
    </submittedName>
</protein>
<dbReference type="EMBL" id="MU006216">
    <property type="protein sequence ID" value="KAF2833824.1"/>
    <property type="molecule type" value="Genomic_DNA"/>
</dbReference>
<dbReference type="Proteomes" id="UP000799424">
    <property type="component" value="Unassembled WGS sequence"/>
</dbReference>
<sequence length="143" mass="15759">MPLFGSRREPTPPPTTTAPARKPSLFSRRRSSSPSVRDSRHHHSTHTTTTTTSPRRSSGMFGHRGSGDPSITAATQSLRQAEAAERDADRALFVAKNAVREAREHVHRLEREAAEEARLAKIKQSEAKALGKKGRALGRHDHV</sequence>
<evidence type="ECO:0000313" key="4">
    <source>
        <dbReference type="Proteomes" id="UP000799424"/>
    </source>
</evidence>
<gene>
    <name evidence="3" type="ORF">CC86DRAFT_365616</name>
</gene>
<reference evidence="3" key="1">
    <citation type="journal article" date="2020" name="Stud. Mycol.">
        <title>101 Dothideomycetes genomes: a test case for predicting lifestyles and emergence of pathogens.</title>
        <authorList>
            <person name="Haridas S."/>
            <person name="Albert R."/>
            <person name="Binder M."/>
            <person name="Bloem J."/>
            <person name="Labutti K."/>
            <person name="Salamov A."/>
            <person name="Andreopoulos B."/>
            <person name="Baker S."/>
            <person name="Barry K."/>
            <person name="Bills G."/>
            <person name="Bluhm B."/>
            <person name="Cannon C."/>
            <person name="Castanera R."/>
            <person name="Culley D."/>
            <person name="Daum C."/>
            <person name="Ezra D."/>
            <person name="Gonzalez J."/>
            <person name="Henrissat B."/>
            <person name="Kuo A."/>
            <person name="Liang C."/>
            <person name="Lipzen A."/>
            <person name="Lutzoni F."/>
            <person name="Magnuson J."/>
            <person name="Mondo S."/>
            <person name="Nolan M."/>
            <person name="Ohm R."/>
            <person name="Pangilinan J."/>
            <person name="Park H.-J."/>
            <person name="Ramirez L."/>
            <person name="Alfaro M."/>
            <person name="Sun H."/>
            <person name="Tritt A."/>
            <person name="Yoshinaga Y."/>
            <person name="Zwiers L.-H."/>
            <person name="Turgeon B."/>
            <person name="Goodwin S."/>
            <person name="Spatafora J."/>
            <person name="Crous P."/>
            <person name="Grigoriev I."/>
        </authorList>
    </citation>
    <scope>NUCLEOTIDE SEQUENCE</scope>
    <source>
        <strain evidence="3">CBS 113818</strain>
    </source>
</reference>
<feature type="region of interest" description="Disordered" evidence="2">
    <location>
        <begin position="1"/>
        <end position="84"/>
    </location>
</feature>
<name>A0A6A7ALG4_9PLEO</name>
<keyword evidence="1" id="KW-0175">Coiled coil</keyword>
<evidence type="ECO:0000313" key="3">
    <source>
        <dbReference type="EMBL" id="KAF2833824.1"/>
    </source>
</evidence>
<feature type="compositionally biased region" description="Basic and acidic residues" evidence="2">
    <location>
        <begin position="1"/>
        <end position="10"/>
    </location>
</feature>
<evidence type="ECO:0000256" key="2">
    <source>
        <dbReference type="SAM" id="MobiDB-lite"/>
    </source>
</evidence>
<organism evidence="3 4">
    <name type="scientific">Ophiobolus disseminans</name>
    <dbReference type="NCBI Taxonomy" id="1469910"/>
    <lineage>
        <taxon>Eukaryota</taxon>
        <taxon>Fungi</taxon>
        <taxon>Dikarya</taxon>
        <taxon>Ascomycota</taxon>
        <taxon>Pezizomycotina</taxon>
        <taxon>Dothideomycetes</taxon>
        <taxon>Pleosporomycetidae</taxon>
        <taxon>Pleosporales</taxon>
        <taxon>Pleosporineae</taxon>
        <taxon>Phaeosphaeriaceae</taxon>
        <taxon>Ophiobolus</taxon>
    </lineage>
</organism>